<protein>
    <recommendedName>
        <fullName evidence="2">ERAP1-like C-terminal domain-containing protein</fullName>
    </recommendedName>
</protein>
<reference evidence="1" key="1">
    <citation type="journal article" date="2014" name="Front. Microbiol.">
        <title>High frequency of phylogenetically diverse reductive dehalogenase-homologous genes in deep subseafloor sedimentary metagenomes.</title>
        <authorList>
            <person name="Kawai M."/>
            <person name="Futagami T."/>
            <person name="Toyoda A."/>
            <person name="Takaki Y."/>
            <person name="Nishi S."/>
            <person name="Hori S."/>
            <person name="Arai W."/>
            <person name="Tsubouchi T."/>
            <person name="Morono Y."/>
            <person name="Uchiyama I."/>
            <person name="Ito T."/>
            <person name="Fujiyama A."/>
            <person name="Inagaki F."/>
            <person name="Takami H."/>
        </authorList>
    </citation>
    <scope>NUCLEOTIDE SEQUENCE</scope>
    <source>
        <strain evidence="1">Expedition CK06-06</strain>
    </source>
</reference>
<dbReference type="AlphaFoldDB" id="X1HPT7"/>
<proteinExistence type="predicted"/>
<gene>
    <name evidence="1" type="ORF">S03H2_32428</name>
</gene>
<comment type="caution">
    <text evidence="1">The sequence shown here is derived from an EMBL/GenBank/DDBJ whole genome shotgun (WGS) entry which is preliminary data.</text>
</comment>
<evidence type="ECO:0008006" key="2">
    <source>
        <dbReference type="Google" id="ProtNLM"/>
    </source>
</evidence>
<name>X1HPT7_9ZZZZ</name>
<accession>X1HPT7</accession>
<feature type="non-terminal residue" evidence="1">
    <location>
        <position position="1"/>
    </location>
</feature>
<sequence length="235" mass="26257">EWEVFARLFEFVQEVNPRKASNFVSQVNTRSLSEITEEYWPSMPRELELLIRVFAQPSDWEPAKSWVEEHENVLERLVPCLAVLMPEVTTRRIESGCPLDLMTKSGSGWDSAYLALASIEQVSPAVAKILAERNQSAFSQGFAMLQALDSESFPAFLEILEKVAPAVLQAALKNIDVSKAEAYWVDRLRGKTVHQRAAATLLAKVREAGGEQAALAERLYCRFPKASTAYAHKGS</sequence>
<dbReference type="EMBL" id="BARU01019703">
    <property type="protein sequence ID" value="GAH55854.1"/>
    <property type="molecule type" value="Genomic_DNA"/>
</dbReference>
<evidence type="ECO:0000313" key="1">
    <source>
        <dbReference type="EMBL" id="GAH55854.1"/>
    </source>
</evidence>
<organism evidence="1">
    <name type="scientific">marine sediment metagenome</name>
    <dbReference type="NCBI Taxonomy" id="412755"/>
    <lineage>
        <taxon>unclassified sequences</taxon>
        <taxon>metagenomes</taxon>
        <taxon>ecological metagenomes</taxon>
    </lineage>
</organism>